<dbReference type="CDD" id="cd06455">
    <property type="entry name" value="M3A_TOP"/>
    <property type="match status" value="1"/>
</dbReference>
<organism evidence="10 11">
    <name type="scientific">Thermoflexibacter ruber</name>
    <dbReference type="NCBI Taxonomy" id="1003"/>
    <lineage>
        <taxon>Bacteria</taxon>
        <taxon>Pseudomonadati</taxon>
        <taxon>Bacteroidota</taxon>
        <taxon>Cytophagia</taxon>
        <taxon>Cytophagales</taxon>
        <taxon>Thermoflexibacteraceae</taxon>
        <taxon>Thermoflexibacter</taxon>
    </lineage>
</organism>
<keyword evidence="6 7" id="KW-0482">Metalloprotease</keyword>
<dbReference type="FunFam" id="3.40.390.10:FF:000006">
    <property type="entry name" value="Thimet oligopeptidase 1"/>
    <property type="match status" value="1"/>
</dbReference>
<comment type="similarity">
    <text evidence="1 7">Belongs to the peptidase M3 family.</text>
</comment>
<dbReference type="PANTHER" id="PTHR11804:SF84">
    <property type="entry name" value="SACCHAROLYSIN"/>
    <property type="match status" value="1"/>
</dbReference>
<dbReference type="EMBL" id="FONY01000004">
    <property type="protein sequence ID" value="SFE63254.1"/>
    <property type="molecule type" value="Genomic_DNA"/>
</dbReference>
<name>A0A1I2C4P3_9BACT</name>
<dbReference type="Gene3D" id="1.10.1370.10">
    <property type="entry name" value="Neurolysin, domain 3"/>
    <property type="match status" value="1"/>
</dbReference>
<keyword evidence="3 7" id="KW-0479">Metal-binding</keyword>
<dbReference type="STRING" id="1003.SAMN04488541_100482"/>
<dbReference type="SUPFAM" id="SSF55486">
    <property type="entry name" value="Metalloproteases ('zincins'), catalytic domain"/>
    <property type="match status" value="1"/>
</dbReference>
<dbReference type="Gene3D" id="3.40.390.10">
    <property type="entry name" value="Collagenase (Catalytic Domain)"/>
    <property type="match status" value="1"/>
</dbReference>
<evidence type="ECO:0000259" key="8">
    <source>
        <dbReference type="Pfam" id="PF01432"/>
    </source>
</evidence>
<keyword evidence="2 7" id="KW-0645">Protease</keyword>
<sequence>MKNPLIYTHNQLIDFKNITVENVQEAVTTTTALLTEKLSELYAIAEEARTFENTMRKYDALMSQLSITNALLFLLSSTVVDDELRNKSRQAVEELEKFGNQLALDENLYQAIKQYAQTSEAQQLTGYQEKFVKETVRSFEKNGFALPKEKRDALKDLQDQLSEQVNLFYKNIAEYQDFIIVSEEEMAGLPEDFKNQHKQEDGTYKIGLEYPSYTPFMQYAHSEEARKKLYIKYLNRASDKNLSVLKNVLRLRKQIVALLGYQTYAAYRQEDLMSKKPEIVWNFENKLKEKVRPKAQADYQELLEVKKQKTGNSKAQIVNPWESGYYRTILLKEKYSVDPEQVRTYFPLDNVLHGLFHISEQLFDIQFVEQKDVPVWHEEVRYFEVRNASDKALVGRLYLDLFPRPNKYNHAACFPLVQGRETEHGYQIPVLALVCNFSKPTPEKPSLLRHAEVETMFHEFGHALHVLLTQSPVAAFAGTNTANDFVEVPSQLLENWAWNYESLALFAKHYQTGEVLPKELFDKMLSAKNLGVGIFTQQQIFYGTYDMTLHDKYNPESEESTTDIIRKLQNEITLFPYLEGTHFEAAFGHLMGYAASYYGYLWSLVYADDIFSVFEQKGILNKEVGVRYRNTILSKGGSEDEMQQLINFLGREPSEEAFLKSLGV</sequence>
<evidence type="ECO:0000256" key="7">
    <source>
        <dbReference type="RuleBase" id="RU003435"/>
    </source>
</evidence>
<dbReference type="InterPro" id="IPR045666">
    <property type="entry name" value="OpdA_N"/>
</dbReference>
<dbReference type="GO" id="GO:0006518">
    <property type="term" value="P:peptide metabolic process"/>
    <property type="evidence" value="ECO:0007669"/>
    <property type="project" value="TreeGrafter"/>
</dbReference>
<dbReference type="PANTHER" id="PTHR11804">
    <property type="entry name" value="PROTEASE M3 THIMET OLIGOPEPTIDASE-RELATED"/>
    <property type="match status" value="1"/>
</dbReference>
<dbReference type="InterPro" id="IPR024079">
    <property type="entry name" value="MetalloPept_cat_dom_sf"/>
</dbReference>
<evidence type="ECO:0000256" key="3">
    <source>
        <dbReference type="ARBA" id="ARBA00022723"/>
    </source>
</evidence>
<dbReference type="OrthoDB" id="9773538at2"/>
<keyword evidence="5 7" id="KW-0862">Zinc</keyword>
<dbReference type="InterPro" id="IPR024077">
    <property type="entry name" value="Neurolysin/TOP_dom2"/>
</dbReference>
<protein>
    <submittedName>
        <fullName evidence="10">Thimet oligopeptidase</fullName>
    </submittedName>
</protein>
<evidence type="ECO:0000313" key="11">
    <source>
        <dbReference type="Proteomes" id="UP000199513"/>
    </source>
</evidence>
<evidence type="ECO:0000256" key="1">
    <source>
        <dbReference type="ARBA" id="ARBA00006040"/>
    </source>
</evidence>
<evidence type="ECO:0000256" key="6">
    <source>
        <dbReference type="ARBA" id="ARBA00023049"/>
    </source>
</evidence>
<evidence type="ECO:0000256" key="4">
    <source>
        <dbReference type="ARBA" id="ARBA00022801"/>
    </source>
</evidence>
<evidence type="ECO:0000259" key="9">
    <source>
        <dbReference type="Pfam" id="PF19310"/>
    </source>
</evidence>
<comment type="cofactor">
    <cofactor evidence="7">
        <name>Zn(2+)</name>
        <dbReference type="ChEBI" id="CHEBI:29105"/>
    </cofactor>
    <text evidence="7">Binds 1 zinc ion.</text>
</comment>
<dbReference type="AlphaFoldDB" id="A0A1I2C4P3"/>
<reference evidence="11" key="1">
    <citation type="submission" date="2016-10" db="EMBL/GenBank/DDBJ databases">
        <authorList>
            <person name="Varghese N."/>
            <person name="Submissions S."/>
        </authorList>
    </citation>
    <scope>NUCLEOTIDE SEQUENCE [LARGE SCALE GENOMIC DNA]</scope>
    <source>
        <strain>GEY</strain>
        <strain evidence="11">DSM 9560</strain>
    </source>
</reference>
<dbReference type="Pfam" id="PF01432">
    <property type="entry name" value="Peptidase_M3"/>
    <property type="match status" value="1"/>
</dbReference>
<evidence type="ECO:0000313" key="10">
    <source>
        <dbReference type="EMBL" id="SFE63254.1"/>
    </source>
</evidence>
<dbReference type="GO" id="GO:0004222">
    <property type="term" value="F:metalloendopeptidase activity"/>
    <property type="evidence" value="ECO:0007669"/>
    <property type="project" value="InterPro"/>
</dbReference>
<evidence type="ECO:0000256" key="5">
    <source>
        <dbReference type="ARBA" id="ARBA00022833"/>
    </source>
</evidence>
<dbReference type="InterPro" id="IPR001567">
    <property type="entry name" value="Pept_M3A_M3B_dom"/>
</dbReference>
<dbReference type="InterPro" id="IPR045090">
    <property type="entry name" value="Pept_M3A_M3B"/>
</dbReference>
<keyword evidence="4 7" id="KW-0378">Hydrolase</keyword>
<dbReference type="GO" id="GO:0046872">
    <property type="term" value="F:metal ion binding"/>
    <property type="evidence" value="ECO:0007669"/>
    <property type="project" value="UniProtKB-UniRule"/>
</dbReference>
<feature type="domain" description="Oligopeptidase A N-terminal" evidence="9">
    <location>
        <begin position="33"/>
        <end position="151"/>
    </location>
</feature>
<dbReference type="GO" id="GO:0006508">
    <property type="term" value="P:proteolysis"/>
    <property type="evidence" value="ECO:0007669"/>
    <property type="project" value="UniProtKB-KW"/>
</dbReference>
<dbReference type="Proteomes" id="UP000199513">
    <property type="component" value="Unassembled WGS sequence"/>
</dbReference>
<dbReference type="Gene3D" id="1.10.1370.40">
    <property type="match status" value="1"/>
</dbReference>
<evidence type="ECO:0000256" key="2">
    <source>
        <dbReference type="ARBA" id="ARBA00022670"/>
    </source>
</evidence>
<accession>A0A1I2C4P3</accession>
<gene>
    <name evidence="10" type="ORF">SAMN04488541_100482</name>
</gene>
<dbReference type="RefSeq" id="WP_091539973.1">
    <property type="nucleotide sequence ID" value="NZ_FONY01000004.1"/>
</dbReference>
<keyword evidence="11" id="KW-1185">Reference proteome</keyword>
<feature type="domain" description="Peptidase M3A/M3B catalytic" evidence="8">
    <location>
        <begin position="216"/>
        <end position="663"/>
    </location>
</feature>
<dbReference type="Pfam" id="PF19310">
    <property type="entry name" value="TOP_N"/>
    <property type="match status" value="1"/>
</dbReference>
<proteinExistence type="inferred from homology"/>